<reference evidence="3" key="1">
    <citation type="submission" date="2022-11" db="UniProtKB">
        <authorList>
            <consortium name="WormBaseParasite"/>
        </authorList>
    </citation>
    <scope>IDENTIFICATION</scope>
</reference>
<evidence type="ECO:0000256" key="1">
    <source>
        <dbReference type="SAM" id="SignalP"/>
    </source>
</evidence>
<evidence type="ECO:0000313" key="2">
    <source>
        <dbReference type="Proteomes" id="UP000887563"/>
    </source>
</evidence>
<protein>
    <submittedName>
        <fullName evidence="3">Candidate secreted effector</fullName>
    </submittedName>
</protein>
<accession>A0A914M248</accession>
<proteinExistence type="predicted"/>
<evidence type="ECO:0000313" key="3">
    <source>
        <dbReference type="WBParaSite" id="Minc3s01058g20301"/>
    </source>
</evidence>
<dbReference type="AlphaFoldDB" id="A0A914M248"/>
<organism evidence="2 3">
    <name type="scientific">Meloidogyne incognita</name>
    <name type="common">Southern root-knot nematode worm</name>
    <name type="synonym">Oxyuris incognita</name>
    <dbReference type="NCBI Taxonomy" id="6306"/>
    <lineage>
        <taxon>Eukaryota</taxon>
        <taxon>Metazoa</taxon>
        <taxon>Ecdysozoa</taxon>
        <taxon>Nematoda</taxon>
        <taxon>Chromadorea</taxon>
        <taxon>Rhabditida</taxon>
        <taxon>Tylenchina</taxon>
        <taxon>Tylenchomorpha</taxon>
        <taxon>Tylenchoidea</taxon>
        <taxon>Meloidogynidae</taxon>
        <taxon>Meloidogyninae</taxon>
        <taxon>Meloidogyne</taxon>
        <taxon>Meloidogyne incognita group</taxon>
    </lineage>
</organism>
<name>A0A914M248_MELIC</name>
<feature type="chain" id="PRO_5037964004" evidence="1">
    <location>
        <begin position="21"/>
        <end position="159"/>
    </location>
</feature>
<dbReference type="Proteomes" id="UP000887563">
    <property type="component" value="Unplaced"/>
</dbReference>
<dbReference type="WBParaSite" id="Minc3s01058g20301">
    <property type="protein sequence ID" value="Minc3s01058g20301"/>
    <property type="gene ID" value="Minc3s01058g20301"/>
</dbReference>
<keyword evidence="2" id="KW-1185">Reference proteome</keyword>
<keyword evidence="1" id="KW-0732">Signal</keyword>
<feature type="signal peptide" evidence="1">
    <location>
        <begin position="1"/>
        <end position="20"/>
    </location>
</feature>
<sequence>MFFIFLIINCYFCLILQVSSTPIETKTLSKQYLIKQNEDNDQNLKEEKYFFNLNSPKLIENKREDEEEINYFKKQKTKLPNFLFLNEEIINNDDNEDLNNKINKRAINGQTFIERIIKGNERRRELLKWKRGAGDFCGCNMGCFYHSMGLCASCCSLGL</sequence>